<dbReference type="AlphaFoldDB" id="A0A7W9W675"/>
<dbReference type="InterPro" id="IPR015946">
    <property type="entry name" value="KH_dom-like_a/b"/>
</dbReference>
<accession>A0A7W9W675</accession>
<dbReference type="SMART" id="SM00393">
    <property type="entry name" value="R3H"/>
    <property type="match status" value="1"/>
</dbReference>
<keyword evidence="3" id="KW-1185">Reference proteome</keyword>
<dbReference type="InterPro" id="IPR034079">
    <property type="entry name" value="R3H_KhpB"/>
</dbReference>
<dbReference type="InterPro" id="IPR036867">
    <property type="entry name" value="R3H_dom_sf"/>
</dbReference>
<dbReference type="RefSeq" id="WP_184193685.1">
    <property type="nucleotide sequence ID" value="NZ_JACHGW010000002.1"/>
</dbReference>
<dbReference type="SUPFAM" id="SSF82708">
    <property type="entry name" value="R3H domain"/>
    <property type="match status" value="1"/>
</dbReference>
<name>A0A7W9W675_ARMRO</name>
<dbReference type="GO" id="GO:0003723">
    <property type="term" value="F:RNA binding"/>
    <property type="evidence" value="ECO:0007669"/>
    <property type="project" value="InterPro"/>
</dbReference>
<dbReference type="InterPro" id="IPR039247">
    <property type="entry name" value="KhpB"/>
</dbReference>
<comment type="caution">
    <text evidence="2">The sequence shown here is derived from an EMBL/GenBank/DDBJ whole genome shotgun (WGS) entry which is preliminary data.</text>
</comment>
<gene>
    <name evidence="2" type="ORF">HNQ39_001637</name>
</gene>
<evidence type="ECO:0000313" key="3">
    <source>
        <dbReference type="Proteomes" id="UP000520814"/>
    </source>
</evidence>
<dbReference type="CDD" id="cd02644">
    <property type="entry name" value="R3H_jag"/>
    <property type="match status" value="1"/>
</dbReference>
<protein>
    <submittedName>
        <fullName evidence="2">Putative RNA-binding protein Jag</fullName>
    </submittedName>
</protein>
<organism evidence="2 3">
    <name type="scientific">Armatimonas rosea</name>
    <dbReference type="NCBI Taxonomy" id="685828"/>
    <lineage>
        <taxon>Bacteria</taxon>
        <taxon>Bacillati</taxon>
        <taxon>Armatimonadota</taxon>
        <taxon>Armatimonadia</taxon>
        <taxon>Armatimonadales</taxon>
        <taxon>Armatimonadaceae</taxon>
        <taxon>Armatimonas</taxon>
    </lineage>
</organism>
<dbReference type="Proteomes" id="UP000520814">
    <property type="component" value="Unassembled WGS sequence"/>
</dbReference>
<proteinExistence type="predicted"/>
<dbReference type="PANTHER" id="PTHR35800:SF1">
    <property type="entry name" value="RNA-BINDING PROTEIN KHPB"/>
    <property type="match status" value="1"/>
</dbReference>
<dbReference type="Pfam" id="PF01424">
    <property type="entry name" value="R3H"/>
    <property type="match status" value="1"/>
</dbReference>
<dbReference type="PROSITE" id="PS51061">
    <property type="entry name" value="R3H"/>
    <property type="match status" value="1"/>
</dbReference>
<sequence length="151" mass="16605">MEDIKAQVLTFAQEFAATTGLDLSAQVDRDEPEGVLIGFHGDDARFLIGRGGQVLDALQLVAINAIVGQGRGRLRVTFDADGYRLRREKMLTDMANELADQVASTGQEAVLDPLPPLERRIVHQALTGRTDIQTYSEGEEPDRYIVIAPQQ</sequence>
<dbReference type="PANTHER" id="PTHR35800">
    <property type="entry name" value="PROTEIN JAG"/>
    <property type="match status" value="1"/>
</dbReference>
<dbReference type="Gene3D" id="3.30.1370.50">
    <property type="entry name" value="R3H-like domain"/>
    <property type="match status" value="1"/>
</dbReference>
<dbReference type="InterPro" id="IPR001374">
    <property type="entry name" value="R3H_dom"/>
</dbReference>
<evidence type="ECO:0000259" key="1">
    <source>
        <dbReference type="PROSITE" id="PS51061"/>
    </source>
</evidence>
<reference evidence="2 3" key="1">
    <citation type="submission" date="2020-08" db="EMBL/GenBank/DDBJ databases">
        <title>Genomic Encyclopedia of Type Strains, Phase IV (KMG-IV): sequencing the most valuable type-strain genomes for metagenomic binning, comparative biology and taxonomic classification.</title>
        <authorList>
            <person name="Goeker M."/>
        </authorList>
    </citation>
    <scope>NUCLEOTIDE SEQUENCE [LARGE SCALE GENOMIC DNA]</scope>
    <source>
        <strain evidence="2 3">DSM 23562</strain>
    </source>
</reference>
<dbReference type="EMBL" id="JACHGW010000002">
    <property type="protein sequence ID" value="MBB6049846.1"/>
    <property type="molecule type" value="Genomic_DNA"/>
</dbReference>
<evidence type="ECO:0000313" key="2">
    <source>
        <dbReference type="EMBL" id="MBB6049846.1"/>
    </source>
</evidence>
<dbReference type="Gene3D" id="3.30.300.20">
    <property type="match status" value="1"/>
</dbReference>
<feature type="domain" description="R3H" evidence="1">
    <location>
        <begin position="85"/>
        <end position="151"/>
    </location>
</feature>